<name>A0A7W6ESU7_9BACT</name>
<comment type="caution">
    <text evidence="3">The sequence shown here is derived from an EMBL/GenBank/DDBJ whole genome shotgun (WGS) entry which is preliminary data.</text>
</comment>
<reference evidence="3 4" key="1">
    <citation type="submission" date="2020-08" db="EMBL/GenBank/DDBJ databases">
        <title>Genomic Encyclopedia of Type Strains, Phase IV (KMG-IV): sequencing the most valuable type-strain genomes for metagenomic binning, comparative biology and taxonomic classification.</title>
        <authorList>
            <person name="Goeker M."/>
        </authorList>
    </citation>
    <scope>NUCLEOTIDE SEQUENCE [LARGE SCALE GENOMIC DNA]</scope>
    <source>
        <strain evidence="3 4">DSM 17976</strain>
    </source>
</reference>
<dbReference type="Gene3D" id="3.40.50.150">
    <property type="entry name" value="Vaccinia Virus protein VP39"/>
    <property type="match status" value="1"/>
</dbReference>
<protein>
    <recommendedName>
        <fullName evidence="2">DUF4942 domain-containing protein</fullName>
    </recommendedName>
</protein>
<evidence type="ECO:0000256" key="1">
    <source>
        <dbReference type="SAM" id="MobiDB-lite"/>
    </source>
</evidence>
<dbReference type="GO" id="GO:0032259">
    <property type="term" value="P:methylation"/>
    <property type="evidence" value="ECO:0007669"/>
    <property type="project" value="InterPro"/>
</dbReference>
<dbReference type="Pfam" id="PF13708">
    <property type="entry name" value="DUF4942"/>
    <property type="match status" value="1"/>
</dbReference>
<proteinExistence type="predicted"/>
<accession>A0A7W6ESU7</accession>
<keyword evidence="4" id="KW-1185">Reference proteome</keyword>
<dbReference type="GO" id="GO:0008168">
    <property type="term" value="F:methyltransferase activity"/>
    <property type="evidence" value="ECO:0007669"/>
    <property type="project" value="InterPro"/>
</dbReference>
<dbReference type="Proteomes" id="UP000541352">
    <property type="component" value="Unassembled WGS sequence"/>
</dbReference>
<gene>
    <name evidence="3" type="ORF">FHS57_005131</name>
</gene>
<dbReference type="SUPFAM" id="SSF53335">
    <property type="entry name" value="S-adenosyl-L-methionine-dependent methyltransferases"/>
    <property type="match status" value="1"/>
</dbReference>
<evidence type="ECO:0000259" key="2">
    <source>
        <dbReference type="Pfam" id="PF13708"/>
    </source>
</evidence>
<dbReference type="InterPro" id="IPR002052">
    <property type="entry name" value="DNA_methylase_N6_adenine_CS"/>
</dbReference>
<dbReference type="InterPro" id="IPR029063">
    <property type="entry name" value="SAM-dependent_MTases_sf"/>
</dbReference>
<feature type="compositionally biased region" description="Polar residues" evidence="1">
    <location>
        <begin position="496"/>
        <end position="508"/>
    </location>
</feature>
<dbReference type="PROSITE" id="PS00092">
    <property type="entry name" value="N6_MTASE"/>
    <property type="match status" value="1"/>
</dbReference>
<dbReference type="EMBL" id="JACIBY010000014">
    <property type="protein sequence ID" value="MBB3841110.1"/>
    <property type="molecule type" value="Genomic_DNA"/>
</dbReference>
<feature type="region of interest" description="Disordered" evidence="1">
    <location>
        <begin position="477"/>
        <end position="508"/>
    </location>
</feature>
<feature type="domain" description="DUF4942" evidence="2">
    <location>
        <begin position="257"/>
        <end position="474"/>
    </location>
</feature>
<evidence type="ECO:0000313" key="4">
    <source>
        <dbReference type="Proteomes" id="UP000541352"/>
    </source>
</evidence>
<sequence length="583" mass="66633">MFNKDFFPTPRAVIETMLAGVTVKGKIVLEPSAGKGDIVDYLNEAGAKKVVTCEINPDLARIVATKSTFLKPDFLKVDRTEVSFVDIIVMNPPFSADEKHIIHAWEIAPDGCLILALCNYETLRNDYSKDRKILKQLIKDYGFEQNLGDVFGNAERKTGVNIGFVRLQKPRKSDENEFEGYFDTEYVEEAQGNGLLPYNEIRDCVNRYVAAVKLYDNVQVNAVQMGLLIKKFSGMSKLVFTLSEDGKAKDRETFKIELQKAAWKYIFSLMKLQKYTTSGVMADINKFVETQQQIPFTVNNVYKMLEIIVGTRESRMNKALEEVFDKITKHYSENRYSVEGWKTNSYYLVNRKFIIPYFTGDDKRWPSRVIKVTWNGTGTNIVNDLTKALCFLTGKSFDEMGDFDYVDRVPSNNYGNIKTKIKPLGNTADGVPLWGTKFEWGFFEVVLYKKGSGHFTFLDEKVWAMFNQKIAQIKGYPLSEKPKERPKPNNPEPPKTGSSTTQKAGASAPIQTAPIQRFGSSEVAVTYNPKRKGIEIVFGRNISIEELRFLKANDFEYSATNKFWYTMYSPELFKQVKQQFNLQ</sequence>
<organism evidence="3 4">
    <name type="scientific">Runella defluvii</name>
    <dbReference type="NCBI Taxonomy" id="370973"/>
    <lineage>
        <taxon>Bacteria</taxon>
        <taxon>Pseudomonadati</taxon>
        <taxon>Bacteroidota</taxon>
        <taxon>Cytophagia</taxon>
        <taxon>Cytophagales</taxon>
        <taxon>Spirosomataceae</taxon>
        <taxon>Runella</taxon>
    </lineage>
</organism>
<evidence type="ECO:0000313" key="3">
    <source>
        <dbReference type="EMBL" id="MBB3841110.1"/>
    </source>
</evidence>
<dbReference type="GO" id="GO:0003676">
    <property type="term" value="F:nucleic acid binding"/>
    <property type="evidence" value="ECO:0007669"/>
    <property type="project" value="InterPro"/>
</dbReference>
<dbReference type="AlphaFoldDB" id="A0A7W6ESU7"/>
<dbReference type="RefSeq" id="WP_183978563.1">
    <property type="nucleotide sequence ID" value="NZ_JACIBY010000014.1"/>
</dbReference>
<dbReference type="CDD" id="cd02440">
    <property type="entry name" value="AdoMet_MTases"/>
    <property type="match status" value="1"/>
</dbReference>
<dbReference type="InterPro" id="IPR031339">
    <property type="entry name" value="DUF4942"/>
</dbReference>